<evidence type="ECO:0000313" key="8">
    <source>
        <dbReference type="Proteomes" id="UP001151760"/>
    </source>
</evidence>
<reference evidence="7" key="1">
    <citation type="journal article" date="2022" name="Int. J. Mol. Sci.">
        <title>Draft Genome of Tanacetum Coccineum: Genomic Comparison of Closely Related Tanacetum-Family Plants.</title>
        <authorList>
            <person name="Yamashiro T."/>
            <person name="Shiraishi A."/>
            <person name="Nakayama K."/>
            <person name="Satake H."/>
        </authorList>
    </citation>
    <scope>NUCLEOTIDE SEQUENCE</scope>
</reference>
<accession>A0ABQ4YDV3</accession>
<organism evidence="7 8">
    <name type="scientific">Tanacetum coccineum</name>
    <dbReference type="NCBI Taxonomy" id="301880"/>
    <lineage>
        <taxon>Eukaryota</taxon>
        <taxon>Viridiplantae</taxon>
        <taxon>Streptophyta</taxon>
        <taxon>Embryophyta</taxon>
        <taxon>Tracheophyta</taxon>
        <taxon>Spermatophyta</taxon>
        <taxon>Magnoliopsida</taxon>
        <taxon>eudicotyledons</taxon>
        <taxon>Gunneridae</taxon>
        <taxon>Pentapetalae</taxon>
        <taxon>asterids</taxon>
        <taxon>campanulids</taxon>
        <taxon>Asterales</taxon>
        <taxon>Asteraceae</taxon>
        <taxon>Asteroideae</taxon>
        <taxon>Anthemideae</taxon>
        <taxon>Anthemidinae</taxon>
        <taxon>Tanacetum</taxon>
    </lineage>
</organism>
<dbReference type="Proteomes" id="UP001151760">
    <property type="component" value="Unassembled WGS sequence"/>
</dbReference>
<dbReference type="InterPro" id="IPR036875">
    <property type="entry name" value="Znf_CCHC_sf"/>
</dbReference>
<dbReference type="Pfam" id="PF14223">
    <property type="entry name" value="Retrotran_gag_2"/>
    <property type="match status" value="1"/>
</dbReference>
<evidence type="ECO:0000259" key="6">
    <source>
        <dbReference type="PROSITE" id="PS50994"/>
    </source>
</evidence>
<feature type="region of interest" description="Disordered" evidence="4">
    <location>
        <begin position="1576"/>
        <end position="1605"/>
    </location>
</feature>
<gene>
    <name evidence="7" type="ORF">Tco_0725487</name>
</gene>
<feature type="domain" description="Integrase catalytic" evidence="6">
    <location>
        <begin position="833"/>
        <end position="999"/>
    </location>
</feature>
<dbReference type="InterPro" id="IPR025724">
    <property type="entry name" value="GAG-pre-integrase_dom"/>
</dbReference>
<dbReference type="PROSITE" id="PS50994">
    <property type="entry name" value="INTEGRASE"/>
    <property type="match status" value="1"/>
</dbReference>
<evidence type="ECO:0000313" key="7">
    <source>
        <dbReference type="EMBL" id="GJS75606.1"/>
    </source>
</evidence>
<dbReference type="EMBL" id="BQNB010010315">
    <property type="protein sequence ID" value="GJS75606.1"/>
    <property type="molecule type" value="Genomic_DNA"/>
</dbReference>
<sequence length="1605" mass="181744">MHTRASNSELVEPLPEPEHTLNQRLHRRNRRVPFDQRNNPPKHPRSVYLPIHNINYFRHFLYILRNYDLMDDEPMWAADRVVALTPGSAITIPKTANEFAIKGNNNSDTEKIMARMDDTTIKMDAQYKELQSRAKQSTPDFDDDDIPMSCEEEAKFIQTFFASASTGAEGPIPPKTAEQKLARKNELKAKSTLMLAIPDEHLLKFHARKDAKSLWEAIKNRFGGNKELEKLQKTILKQNYENFTASIISQEDANLKLLRCLPSAWNNIALIMRKKSDLDTLSMDDLYNNLKVYESEIKGKSSSSSNSQNVAFVSSDNSSSTNETVNTAHSVSAASSKDQASTVSYVDDVMLSFFSNQSNAPQLDYEDLEPIDADDLNEMDLKWQVAMLTIRVKRFIKKTGRKMDLNDKEIVRFDKTKVECYNCHRRGHFARECRVPRNQGNRNRDALRRNALVDTSTTNALVFQDGIGGYDWSFQAEEGITNFALMAYTSQGYQIGLESLEARIVVHEKNEAVYKEDIAFLNAKDKTGLGYDSQMNESEVVHSVFNSRESDVDDSLVNERFKIAVATKSGQVPVNAAKQSSPRAATSISTARPINTDAPKPKVNDALPITYSYFKAHYQPKAVVSAAVGNGENAVKSSACWIWRPTGNVIDHNSKDSRSYMLKKFNYVDLQGRRNGCSRHMTGNKSFLTDYQENDGRFELKFNLSSVSQMCDKKNSVLFTKNECLVLSPDFKLLDESQVLLKVPRHDNMYSFDLKNIVPLGGLTCLFAKATIDESNLWHRRLGHINFKTMNKLMRGNLIRGLPSKLFENDHTCVTCQKGEQHKASCKTKLVSYISQPLQMLHMDLFRRISVRSINHKIYFLVVTDDYSRFSWVFFLSTKDETSGILKTFITGIENQINHKVKIIRCDNGTEFKNNDINQLCEMKGIKRKFSVSRTPQQNGFAERKNRTLIEATRTMLADSLLLTTFWAEAVSTACYVQNRVLVTKPHNKTPYELLHGRTPSISFMRPFGCPVTILNTLDPLGKFDGKADERFFVGYSIYSKAFRVFNTRTRKVEENLHITFLENKPNVAGSRPNWLFDIDLLTNSMNYEPVTAGNQTNKNAEGGSSNKEGDQNVQDFRAELDNLLVQQKQGYANSTNKVSTVNPSVSAAGESFTNADDLPTNPLMPDLEDTADLLNIGIFSGAYDDEDEGAEADLNNLETTMNVSHIPTTRIHRDHPKDQIIGDINSATQTRRMIKISEEHAMVYRNKKDERVIVVRNKARLVAQGYTQEVGIDYDEVFAPVARIEAIRLFLAYASLMGFIVYQIDVKSAFLYDTIEEEAYVYQPPDDIIFGSTKKSLFTEFESLMHKKFQMSFMVELTFFLGLQVMHKDNGIFISQDKYVADILKKFDFSQVKIVSTPIETNKALHKDEEAKDVDVHLYKSMIGSLMYLIASRPVIMFVVCACARFQVTPKVSRLHAVKRIFRYLKGQPKLGLWYPRDSPFDLEAFSDSDYARASLDRKSTTGDETVYKEWEDRMERAATIASSLEAEQDSGNINKTQSMATLNEPLPQGTGSGSGPRCQVTILGGAEAHTRFEAASKQSNDLPLSRVNTLGSGEDSMKLKELM</sequence>
<dbReference type="InterPro" id="IPR039537">
    <property type="entry name" value="Retrotran_Ty1/copia-like"/>
</dbReference>
<dbReference type="Pfam" id="PF13976">
    <property type="entry name" value="gag_pre-integrs"/>
    <property type="match status" value="1"/>
</dbReference>
<reference evidence="7" key="2">
    <citation type="submission" date="2022-01" db="EMBL/GenBank/DDBJ databases">
        <authorList>
            <person name="Yamashiro T."/>
            <person name="Shiraishi A."/>
            <person name="Satake H."/>
            <person name="Nakayama K."/>
        </authorList>
    </citation>
    <scope>NUCLEOTIDE SEQUENCE</scope>
</reference>
<dbReference type="Gene3D" id="4.10.60.10">
    <property type="entry name" value="Zinc finger, CCHC-type"/>
    <property type="match status" value="1"/>
</dbReference>
<evidence type="ECO:0000256" key="2">
    <source>
        <dbReference type="ARBA" id="ARBA00022801"/>
    </source>
</evidence>
<keyword evidence="8" id="KW-1185">Reference proteome</keyword>
<dbReference type="InterPro" id="IPR012337">
    <property type="entry name" value="RNaseH-like_sf"/>
</dbReference>
<dbReference type="Pfam" id="PF25597">
    <property type="entry name" value="SH3_retrovirus"/>
    <property type="match status" value="1"/>
</dbReference>
<feature type="region of interest" description="Disordered" evidence="4">
    <location>
        <begin position="298"/>
        <end position="324"/>
    </location>
</feature>
<evidence type="ECO:0000259" key="5">
    <source>
        <dbReference type="PROSITE" id="PS50158"/>
    </source>
</evidence>
<dbReference type="InterPro" id="IPR036397">
    <property type="entry name" value="RNaseH_sf"/>
</dbReference>
<feature type="compositionally biased region" description="Polar residues" evidence="4">
    <location>
        <begin position="1578"/>
        <end position="1593"/>
    </location>
</feature>
<evidence type="ECO:0000256" key="3">
    <source>
        <dbReference type="PROSITE-ProRule" id="PRU00047"/>
    </source>
</evidence>
<dbReference type="Gene3D" id="3.30.420.10">
    <property type="entry name" value="Ribonuclease H-like superfamily/Ribonuclease H"/>
    <property type="match status" value="1"/>
</dbReference>
<dbReference type="SMART" id="SM00343">
    <property type="entry name" value="ZnF_C2HC"/>
    <property type="match status" value="1"/>
</dbReference>
<name>A0ABQ4YDV3_9ASTR</name>
<dbReference type="InterPro" id="IPR057670">
    <property type="entry name" value="SH3_retrovirus"/>
</dbReference>
<evidence type="ECO:0000256" key="1">
    <source>
        <dbReference type="ARBA" id="ARBA00022723"/>
    </source>
</evidence>
<feature type="domain" description="CCHC-type" evidence="5">
    <location>
        <begin position="420"/>
        <end position="434"/>
    </location>
</feature>
<dbReference type="SUPFAM" id="SSF57756">
    <property type="entry name" value="Retrovirus zinc finger-like domains"/>
    <property type="match status" value="1"/>
</dbReference>
<dbReference type="InterPro" id="IPR013103">
    <property type="entry name" value="RVT_2"/>
</dbReference>
<dbReference type="PANTHER" id="PTHR42648:SF32">
    <property type="entry name" value="RIBONUCLEASE H-LIKE DOMAIN, GAG-PRE-INTEGRASE DOMAIN PROTEIN-RELATED"/>
    <property type="match status" value="1"/>
</dbReference>
<keyword evidence="1" id="KW-0479">Metal-binding</keyword>
<protein>
    <submittedName>
        <fullName evidence="7">Ribonuclease H-like domain-containing protein</fullName>
    </submittedName>
</protein>
<feature type="compositionally biased region" description="Polar residues" evidence="4">
    <location>
        <begin position="574"/>
        <end position="593"/>
    </location>
</feature>
<feature type="region of interest" description="Disordered" evidence="4">
    <location>
        <begin position="1090"/>
        <end position="1111"/>
    </location>
</feature>
<dbReference type="InterPro" id="IPR001584">
    <property type="entry name" value="Integrase_cat-core"/>
</dbReference>
<dbReference type="InterPro" id="IPR001878">
    <property type="entry name" value="Znf_CCHC"/>
</dbReference>
<dbReference type="PANTHER" id="PTHR42648">
    <property type="entry name" value="TRANSPOSASE, PUTATIVE-RELATED"/>
    <property type="match status" value="1"/>
</dbReference>
<dbReference type="SUPFAM" id="SSF53098">
    <property type="entry name" value="Ribonuclease H-like"/>
    <property type="match status" value="1"/>
</dbReference>
<keyword evidence="3" id="KW-0862">Zinc</keyword>
<evidence type="ECO:0000256" key="4">
    <source>
        <dbReference type="SAM" id="MobiDB-lite"/>
    </source>
</evidence>
<dbReference type="Pfam" id="PF00665">
    <property type="entry name" value="rve"/>
    <property type="match status" value="1"/>
</dbReference>
<keyword evidence="3" id="KW-0863">Zinc-finger</keyword>
<keyword evidence="2" id="KW-0378">Hydrolase</keyword>
<comment type="caution">
    <text evidence="7">The sequence shown here is derived from an EMBL/GenBank/DDBJ whole genome shotgun (WGS) entry which is preliminary data.</text>
</comment>
<feature type="region of interest" description="Disordered" evidence="4">
    <location>
        <begin position="574"/>
        <end position="599"/>
    </location>
</feature>
<feature type="compositionally biased region" description="Low complexity" evidence="4">
    <location>
        <begin position="301"/>
        <end position="315"/>
    </location>
</feature>
<dbReference type="Pfam" id="PF07727">
    <property type="entry name" value="RVT_2"/>
    <property type="match status" value="1"/>
</dbReference>
<proteinExistence type="predicted"/>
<feature type="region of interest" description="Disordered" evidence="4">
    <location>
        <begin position="1"/>
        <end position="46"/>
    </location>
</feature>
<dbReference type="PROSITE" id="PS50158">
    <property type="entry name" value="ZF_CCHC"/>
    <property type="match status" value="1"/>
</dbReference>